<protein>
    <submittedName>
        <fullName evidence="1">Uncharacterized protein</fullName>
    </submittedName>
</protein>
<dbReference type="RefSeq" id="XP_001322700.1">
    <property type="nucleotide sequence ID" value="XM_001322665.1"/>
</dbReference>
<reference evidence="1" key="1">
    <citation type="submission" date="2006-10" db="EMBL/GenBank/DDBJ databases">
        <authorList>
            <person name="Amadeo P."/>
            <person name="Zhao Q."/>
            <person name="Wortman J."/>
            <person name="Fraser-Liggett C."/>
            <person name="Carlton J."/>
        </authorList>
    </citation>
    <scope>NUCLEOTIDE SEQUENCE</scope>
    <source>
        <strain evidence="1">G3</strain>
    </source>
</reference>
<sequence length="458" mass="53371">MSFFGFGKKDKKLAELKEIFKQLAKAEKSQYEDYFQKMMPYIPEYTCTILNECLSKMNQVLATGYSNVVIEMIYVMSNNVDRSKPEQNPFKIFQTDNFILPSLFQYVDKDKTQLIKLLKILFLELTNKFIDYIDGNGESVMRLVKLVTESQDKLSIEFLLMCVNSKEELKEKYQTIIFNELPLWTPTCVINVLVGYPQMFSHILTDEIDRWLKKKYQFLVDDVEQLLKIHQFLWTSPSILQILVRTTPEIKAASVNFIHRQNIQSFDIPNDIVEECCESILNPLQKFEVTSEGDSKVTYYFIRFYVLSLSGPDDVPLEIIDLIAKSLTDKSDYLVAAAAQVITCWVLNFEYNLSRKFFYLMTAAAVNRDLENPCRLLLQGILSIFAEKDEFISRILMAEPNFQSRVDKPLKVVRESFVFPHFVPIFKSQIEKEKKEPYFVNLDLATTMLEDAVSMLEL</sequence>
<dbReference type="OrthoDB" id="10653308at2759"/>
<dbReference type="Proteomes" id="UP000001542">
    <property type="component" value="Unassembled WGS sequence"/>
</dbReference>
<organism evidence="1 2">
    <name type="scientific">Trichomonas vaginalis (strain ATCC PRA-98 / G3)</name>
    <dbReference type="NCBI Taxonomy" id="412133"/>
    <lineage>
        <taxon>Eukaryota</taxon>
        <taxon>Metamonada</taxon>
        <taxon>Parabasalia</taxon>
        <taxon>Trichomonadida</taxon>
        <taxon>Trichomonadidae</taxon>
        <taxon>Trichomonas</taxon>
    </lineage>
</organism>
<reference evidence="1" key="2">
    <citation type="journal article" date="2007" name="Science">
        <title>Draft genome sequence of the sexually transmitted pathogen Trichomonas vaginalis.</title>
        <authorList>
            <person name="Carlton J.M."/>
            <person name="Hirt R.P."/>
            <person name="Silva J.C."/>
            <person name="Delcher A.L."/>
            <person name="Schatz M."/>
            <person name="Zhao Q."/>
            <person name="Wortman J.R."/>
            <person name="Bidwell S.L."/>
            <person name="Alsmark U.C.M."/>
            <person name="Besteiro S."/>
            <person name="Sicheritz-Ponten T."/>
            <person name="Noel C.J."/>
            <person name="Dacks J.B."/>
            <person name="Foster P.G."/>
            <person name="Simillion C."/>
            <person name="Van de Peer Y."/>
            <person name="Miranda-Saavedra D."/>
            <person name="Barton G.J."/>
            <person name="Westrop G.D."/>
            <person name="Mueller S."/>
            <person name="Dessi D."/>
            <person name="Fiori P.L."/>
            <person name="Ren Q."/>
            <person name="Paulsen I."/>
            <person name="Zhang H."/>
            <person name="Bastida-Corcuera F.D."/>
            <person name="Simoes-Barbosa A."/>
            <person name="Brown M.T."/>
            <person name="Hayes R.D."/>
            <person name="Mukherjee M."/>
            <person name="Okumura C.Y."/>
            <person name="Schneider R."/>
            <person name="Smith A.J."/>
            <person name="Vanacova S."/>
            <person name="Villalvazo M."/>
            <person name="Haas B.J."/>
            <person name="Pertea M."/>
            <person name="Feldblyum T.V."/>
            <person name="Utterback T.R."/>
            <person name="Shu C.L."/>
            <person name="Osoegawa K."/>
            <person name="de Jong P.J."/>
            <person name="Hrdy I."/>
            <person name="Horvathova L."/>
            <person name="Zubacova Z."/>
            <person name="Dolezal P."/>
            <person name="Malik S.B."/>
            <person name="Logsdon J.M. Jr."/>
            <person name="Henze K."/>
            <person name="Gupta A."/>
            <person name="Wang C.C."/>
            <person name="Dunne R.L."/>
            <person name="Upcroft J.A."/>
            <person name="Upcroft P."/>
            <person name="White O."/>
            <person name="Salzberg S.L."/>
            <person name="Tang P."/>
            <person name="Chiu C.-H."/>
            <person name="Lee Y.-S."/>
            <person name="Embley T.M."/>
            <person name="Coombs G.H."/>
            <person name="Mottram J.C."/>
            <person name="Tachezy J."/>
            <person name="Fraser-Liggett C.M."/>
            <person name="Johnson P.J."/>
        </authorList>
    </citation>
    <scope>NUCLEOTIDE SEQUENCE [LARGE SCALE GENOMIC DNA]</scope>
    <source>
        <strain evidence="1">G3</strain>
    </source>
</reference>
<evidence type="ECO:0000313" key="1">
    <source>
        <dbReference type="EMBL" id="EAY10477.1"/>
    </source>
</evidence>
<evidence type="ECO:0000313" key="2">
    <source>
        <dbReference type="Proteomes" id="UP000001542"/>
    </source>
</evidence>
<dbReference type="EMBL" id="DS113337">
    <property type="protein sequence ID" value="EAY10477.1"/>
    <property type="molecule type" value="Genomic_DNA"/>
</dbReference>
<dbReference type="VEuPathDB" id="TrichDB:TVAGG3_0980970"/>
<dbReference type="InParanoid" id="A2EA31"/>
<dbReference type="AlphaFoldDB" id="A2EA31"/>
<name>A2EA31_TRIV3</name>
<dbReference type="VEuPathDB" id="TrichDB:TVAG_483880"/>
<keyword evidence="2" id="KW-1185">Reference proteome</keyword>
<dbReference type="KEGG" id="tva:4768412"/>
<proteinExistence type="predicted"/>
<gene>
    <name evidence="1" type="ORF">TVAG_483880</name>
</gene>
<accession>A2EA31</accession>